<dbReference type="InterPro" id="IPR003131">
    <property type="entry name" value="T1-type_BTB"/>
</dbReference>
<dbReference type="SUPFAM" id="SSF81324">
    <property type="entry name" value="Voltage-gated potassium channels"/>
    <property type="match status" value="1"/>
</dbReference>
<dbReference type="Pfam" id="PF00520">
    <property type="entry name" value="Ion_trans"/>
    <property type="match status" value="1"/>
</dbReference>
<dbReference type="PANTHER" id="PTHR11537">
    <property type="entry name" value="VOLTAGE-GATED POTASSIUM CHANNEL"/>
    <property type="match status" value="1"/>
</dbReference>
<evidence type="ECO:0000256" key="2">
    <source>
        <dbReference type="ARBA" id="ARBA00022448"/>
    </source>
</evidence>
<dbReference type="InterPro" id="IPR000210">
    <property type="entry name" value="BTB/POZ_dom"/>
</dbReference>
<dbReference type="GO" id="GO:0042734">
    <property type="term" value="C:presynaptic membrane"/>
    <property type="evidence" value="ECO:0007669"/>
    <property type="project" value="TreeGrafter"/>
</dbReference>
<dbReference type="InterPro" id="IPR027359">
    <property type="entry name" value="Volt_channel_dom_sf"/>
</dbReference>
<dbReference type="FunFam" id="1.10.287.70:FF:000028">
    <property type="entry name" value="potassium voltage-gated channel subfamily D member 3"/>
    <property type="match status" value="1"/>
</dbReference>
<dbReference type="AlphaFoldDB" id="A0A8D2PZX5"/>
<dbReference type="OMA" id="VIFFQET"/>
<keyword evidence="9" id="KW-0406">Ion transport</keyword>
<dbReference type="GO" id="GO:0045211">
    <property type="term" value="C:postsynaptic membrane"/>
    <property type="evidence" value="ECO:0007669"/>
    <property type="project" value="TreeGrafter"/>
</dbReference>
<dbReference type="GO" id="GO:0051260">
    <property type="term" value="P:protein homooligomerization"/>
    <property type="evidence" value="ECO:0007669"/>
    <property type="project" value="InterPro"/>
</dbReference>
<keyword evidence="10 13" id="KW-0472">Membrane</keyword>
<evidence type="ECO:0000256" key="12">
    <source>
        <dbReference type="SAM" id="MobiDB-lite"/>
    </source>
</evidence>
<dbReference type="GO" id="GO:0001508">
    <property type="term" value="P:action potential"/>
    <property type="evidence" value="ECO:0007669"/>
    <property type="project" value="TreeGrafter"/>
</dbReference>
<evidence type="ECO:0000256" key="11">
    <source>
        <dbReference type="ARBA" id="ARBA00023303"/>
    </source>
</evidence>
<evidence type="ECO:0000256" key="7">
    <source>
        <dbReference type="ARBA" id="ARBA00022958"/>
    </source>
</evidence>
<feature type="transmembrane region" description="Helical" evidence="13">
    <location>
        <begin position="243"/>
        <end position="261"/>
    </location>
</feature>
<dbReference type="GO" id="GO:0008076">
    <property type="term" value="C:voltage-gated potassium channel complex"/>
    <property type="evidence" value="ECO:0007669"/>
    <property type="project" value="InterPro"/>
</dbReference>
<keyword evidence="5" id="KW-0631">Potassium channel</keyword>
<feature type="domain" description="BTB" evidence="14">
    <location>
        <begin position="4"/>
        <end position="107"/>
    </location>
</feature>
<dbReference type="GO" id="GO:0005251">
    <property type="term" value="F:delayed rectifier potassium channel activity"/>
    <property type="evidence" value="ECO:0007669"/>
    <property type="project" value="TreeGrafter"/>
</dbReference>
<evidence type="ECO:0000256" key="6">
    <source>
        <dbReference type="ARBA" id="ARBA00022882"/>
    </source>
</evidence>
<dbReference type="Gene3D" id="1.20.120.350">
    <property type="entry name" value="Voltage-gated potassium channels. Chain C"/>
    <property type="match status" value="1"/>
</dbReference>
<name>A0A8D2PZX5_VARKO</name>
<dbReference type="Gene3D" id="1.10.287.70">
    <property type="match status" value="1"/>
</dbReference>
<organism evidence="15 16">
    <name type="scientific">Varanus komodoensis</name>
    <name type="common">Komodo dragon</name>
    <dbReference type="NCBI Taxonomy" id="61221"/>
    <lineage>
        <taxon>Eukaryota</taxon>
        <taxon>Metazoa</taxon>
        <taxon>Chordata</taxon>
        <taxon>Craniata</taxon>
        <taxon>Vertebrata</taxon>
        <taxon>Euteleostomi</taxon>
        <taxon>Lepidosauria</taxon>
        <taxon>Squamata</taxon>
        <taxon>Bifurcata</taxon>
        <taxon>Unidentata</taxon>
        <taxon>Episquamata</taxon>
        <taxon>Toxicofera</taxon>
        <taxon>Anguimorpha</taxon>
        <taxon>Paleoanguimorpha</taxon>
        <taxon>Varanoidea</taxon>
        <taxon>Varanidae</taxon>
        <taxon>Varanus</taxon>
    </lineage>
</organism>
<dbReference type="GO" id="GO:0043679">
    <property type="term" value="C:axon terminus"/>
    <property type="evidence" value="ECO:0007669"/>
    <property type="project" value="TreeGrafter"/>
</dbReference>
<feature type="region of interest" description="Disordered" evidence="12">
    <location>
        <begin position="475"/>
        <end position="511"/>
    </location>
</feature>
<gene>
    <name evidence="15" type="primary">LOC123027284</name>
</gene>
<dbReference type="PRINTS" id="PR00169">
    <property type="entry name" value="KCHANNEL"/>
</dbReference>
<dbReference type="Ensembl" id="ENSVKKT00000014484.1">
    <property type="protein sequence ID" value="ENSVKKP00000014140.1"/>
    <property type="gene ID" value="ENSVKKG00000009741.1"/>
</dbReference>
<proteinExistence type="predicted"/>
<feature type="transmembrane region" description="Helical" evidence="13">
    <location>
        <begin position="317"/>
        <end position="340"/>
    </location>
</feature>
<dbReference type="InterPro" id="IPR003974">
    <property type="entry name" value="K_chnl_volt-dep_Kv3"/>
</dbReference>
<dbReference type="SUPFAM" id="SSF54695">
    <property type="entry name" value="POZ domain"/>
    <property type="match status" value="1"/>
</dbReference>
<dbReference type="GO" id="GO:0032809">
    <property type="term" value="C:neuronal cell body membrane"/>
    <property type="evidence" value="ECO:0007669"/>
    <property type="project" value="TreeGrafter"/>
</dbReference>
<dbReference type="Proteomes" id="UP000694545">
    <property type="component" value="Unplaced"/>
</dbReference>
<feature type="region of interest" description="Disordered" evidence="12">
    <location>
        <begin position="106"/>
        <end position="138"/>
    </location>
</feature>
<protein>
    <recommendedName>
        <fullName evidence="14">BTB domain-containing protein</fullName>
    </recommendedName>
</protein>
<comment type="subcellular location">
    <subcellularLocation>
        <location evidence="1">Membrane</location>
        <topology evidence="1">Multi-pass membrane protein</topology>
    </subcellularLocation>
</comment>
<keyword evidence="3" id="KW-0633">Potassium transport</keyword>
<keyword evidence="8 13" id="KW-1133">Transmembrane helix</keyword>
<dbReference type="InterPro" id="IPR005821">
    <property type="entry name" value="Ion_trans_dom"/>
</dbReference>
<keyword evidence="6" id="KW-0851">Voltage-gated channel</keyword>
<dbReference type="PRINTS" id="PR01498">
    <property type="entry name" value="SHAWCHANNEL"/>
</dbReference>
<reference evidence="15" key="1">
    <citation type="submission" date="2025-08" db="UniProtKB">
        <authorList>
            <consortium name="Ensembl"/>
        </authorList>
    </citation>
    <scope>IDENTIFICATION</scope>
</reference>
<keyword evidence="4 13" id="KW-0812">Transmembrane</keyword>
<keyword evidence="16" id="KW-1185">Reference proteome</keyword>
<dbReference type="InterPro" id="IPR028325">
    <property type="entry name" value="VG_K_chnl"/>
</dbReference>
<accession>A0A8D2PZX5</accession>
<evidence type="ECO:0000256" key="5">
    <source>
        <dbReference type="ARBA" id="ARBA00022826"/>
    </source>
</evidence>
<dbReference type="InterPro" id="IPR003968">
    <property type="entry name" value="K_chnl_volt-dep_Kv"/>
</dbReference>
<keyword evidence="7" id="KW-0630">Potassium</keyword>
<dbReference type="Pfam" id="PF02214">
    <property type="entry name" value="BTB_2"/>
    <property type="match status" value="1"/>
</dbReference>
<sequence length="511" mass="58152">RGPGEVTLNVGGVRFETYSSTLRAFPGTKLCRLTEPQASSSFDYDPHAKEFFFDRNASLFDEVLSYYRSKQLHCPDLVCKSAFEEELAFWGIPDAPLAPCCQQKLSDAEGQEEEHNTWDEERDAEDQGLLPQQEGSRTGCRARWQPKIWALFEKPCSSVQAKVTMRASPEQGSGGIDPEEQIHVIPVHHASHFHHNDTTYHHEVEYSFYKRFLYLLHLELFCVLWFMLEFSVRLTFCPDKKKFFLNPLNIADFLSLFPVYIELFSAEHPGETCALVCWLGCFRVLYFLKLLKILRLVEKPLMFRLLSYTFRSILREVAILLMVFAFEILFFGALCFYAEAIGGDPETMFDDITSSFWWAVVTVTTVGYGDTYPTLTLGKAIAACTAVCGVLTIIIPIPMFFIKFKGYYDAAVIKEKMKRMKAQMSTLPCENSRTPYGQLLAGKEAGFPAAPSSCFHGDLLMLPSNLHSRAQSPSVWKPKRAMPYPPSCTPMRPSETRSNTRLPEPTETKLH</sequence>
<evidence type="ECO:0000256" key="1">
    <source>
        <dbReference type="ARBA" id="ARBA00004141"/>
    </source>
</evidence>
<evidence type="ECO:0000256" key="8">
    <source>
        <dbReference type="ARBA" id="ARBA00022989"/>
    </source>
</evidence>
<dbReference type="PANTHER" id="PTHR11537:SF235">
    <property type="entry name" value="POTASSIUM VOLTAGE-GATED CHANNEL SUBFAMILY C MEMBER 1-LIKE"/>
    <property type="match status" value="1"/>
</dbReference>
<dbReference type="InterPro" id="IPR011333">
    <property type="entry name" value="SKP1/BTB/POZ_sf"/>
</dbReference>
<evidence type="ECO:0000256" key="10">
    <source>
        <dbReference type="ARBA" id="ARBA00023136"/>
    </source>
</evidence>
<evidence type="ECO:0000259" key="14">
    <source>
        <dbReference type="SMART" id="SM00225"/>
    </source>
</evidence>
<evidence type="ECO:0000313" key="15">
    <source>
        <dbReference type="Ensembl" id="ENSVKKP00000014140.1"/>
    </source>
</evidence>
<dbReference type="GO" id="GO:0032590">
    <property type="term" value="C:dendrite membrane"/>
    <property type="evidence" value="ECO:0007669"/>
    <property type="project" value="TreeGrafter"/>
</dbReference>
<evidence type="ECO:0000256" key="4">
    <source>
        <dbReference type="ARBA" id="ARBA00022692"/>
    </source>
</evidence>
<evidence type="ECO:0000256" key="3">
    <source>
        <dbReference type="ARBA" id="ARBA00022538"/>
    </source>
</evidence>
<evidence type="ECO:0000256" key="13">
    <source>
        <dbReference type="SAM" id="Phobius"/>
    </source>
</evidence>
<dbReference type="Gene3D" id="3.30.710.10">
    <property type="entry name" value="Potassium Channel Kv1.1, Chain A"/>
    <property type="match status" value="1"/>
</dbReference>
<dbReference type="SMART" id="SM00225">
    <property type="entry name" value="BTB"/>
    <property type="match status" value="1"/>
</dbReference>
<evidence type="ECO:0000313" key="16">
    <source>
        <dbReference type="Proteomes" id="UP000694545"/>
    </source>
</evidence>
<keyword evidence="2" id="KW-0813">Transport</keyword>
<feature type="transmembrane region" description="Helical" evidence="13">
    <location>
        <begin position="273"/>
        <end position="297"/>
    </location>
</feature>
<feature type="transmembrane region" description="Helical" evidence="13">
    <location>
        <begin position="380"/>
        <end position="402"/>
    </location>
</feature>
<reference evidence="15" key="2">
    <citation type="submission" date="2025-09" db="UniProtKB">
        <authorList>
            <consortium name="Ensembl"/>
        </authorList>
    </citation>
    <scope>IDENTIFICATION</scope>
</reference>
<dbReference type="PRINTS" id="PR01491">
    <property type="entry name" value="KVCHANNEL"/>
</dbReference>
<feature type="transmembrane region" description="Helical" evidence="13">
    <location>
        <begin position="212"/>
        <end position="231"/>
    </location>
</feature>
<evidence type="ECO:0000256" key="9">
    <source>
        <dbReference type="ARBA" id="ARBA00023065"/>
    </source>
</evidence>
<keyword evidence="11" id="KW-0407">Ion channel</keyword>